<dbReference type="InterPro" id="IPR011989">
    <property type="entry name" value="ARM-like"/>
</dbReference>
<evidence type="ECO:0000313" key="2">
    <source>
        <dbReference type="Proteomes" id="UP000254060"/>
    </source>
</evidence>
<dbReference type="InterPro" id="IPR016024">
    <property type="entry name" value="ARM-type_fold"/>
</dbReference>
<dbReference type="SUPFAM" id="SSF48371">
    <property type="entry name" value="ARM repeat"/>
    <property type="match status" value="1"/>
</dbReference>
<dbReference type="RefSeq" id="WP_024370541.1">
    <property type="nucleotide sequence ID" value="NZ_UGGP01000001.1"/>
</dbReference>
<sequence>MDIRELLTGGDLRSIGHVDEVVDIVGDNPDRFEELMTGLTDDRPVVRMRSADAVEKVTRRHPELLRPHQATLFQQLHLATQQEVRWHLAQLVTRMAWTEEEAADIVRVLTGWIDTETSNIVIVNALQALFDLSMIHPRFRDDVITLLKEKRESGSPAVKSRSKKLLRNV</sequence>
<protein>
    <recommendedName>
        <fullName evidence="3">HEAT repeat</fullName>
    </recommendedName>
</protein>
<dbReference type="OrthoDB" id="1444158at2"/>
<evidence type="ECO:0000313" key="1">
    <source>
        <dbReference type="EMBL" id="STO07442.1"/>
    </source>
</evidence>
<name>A0A377FRJ4_9BACL</name>
<gene>
    <name evidence="1" type="ORF">NCTC13163_00789</name>
</gene>
<dbReference type="Proteomes" id="UP000254060">
    <property type="component" value="Unassembled WGS sequence"/>
</dbReference>
<organism evidence="1 2">
    <name type="scientific">Exiguobacterium aurantiacum</name>
    <dbReference type="NCBI Taxonomy" id="33987"/>
    <lineage>
        <taxon>Bacteria</taxon>
        <taxon>Bacillati</taxon>
        <taxon>Bacillota</taxon>
        <taxon>Bacilli</taxon>
        <taxon>Bacillales</taxon>
        <taxon>Bacillales Family XII. Incertae Sedis</taxon>
        <taxon>Exiguobacterium</taxon>
    </lineage>
</organism>
<proteinExistence type="predicted"/>
<dbReference type="STRING" id="1397694.GCA_000702585_01303"/>
<dbReference type="Gene3D" id="1.25.10.10">
    <property type="entry name" value="Leucine-rich Repeat Variant"/>
    <property type="match status" value="1"/>
</dbReference>
<accession>A0A377FRJ4</accession>
<evidence type="ECO:0008006" key="3">
    <source>
        <dbReference type="Google" id="ProtNLM"/>
    </source>
</evidence>
<dbReference type="EMBL" id="UGGP01000001">
    <property type="protein sequence ID" value="STO07442.1"/>
    <property type="molecule type" value="Genomic_DNA"/>
</dbReference>
<reference evidence="1 2" key="1">
    <citation type="submission" date="2018-06" db="EMBL/GenBank/DDBJ databases">
        <authorList>
            <consortium name="Pathogen Informatics"/>
            <person name="Doyle S."/>
        </authorList>
    </citation>
    <scope>NUCLEOTIDE SEQUENCE [LARGE SCALE GENOMIC DNA]</scope>
    <source>
        <strain evidence="1 2">NCTC13163</strain>
    </source>
</reference>
<dbReference type="AlphaFoldDB" id="A0A377FRJ4"/>